<comment type="caution">
    <text evidence="2">The sequence shown here is derived from an EMBL/GenBank/DDBJ whole genome shotgun (WGS) entry which is preliminary data.</text>
</comment>
<name>A0A370NG79_9BURK</name>
<sequence length="76" mass="8677">MNRSLEFKHQESGRLVEPGSSPRYDNVPGRCIFVKDDEFMQGAIFITVQDECRNQSAFANASRCDTAISNYRCRVL</sequence>
<evidence type="ECO:0000313" key="2">
    <source>
        <dbReference type="EMBL" id="RDK04612.1"/>
    </source>
</evidence>
<dbReference type="EMBL" id="QHKS01000001">
    <property type="protein sequence ID" value="RDK04612.1"/>
    <property type="molecule type" value="Genomic_DNA"/>
</dbReference>
<organism evidence="2 3">
    <name type="scientific">Paraburkholderia lacunae</name>
    <dbReference type="NCBI Taxonomy" id="2211104"/>
    <lineage>
        <taxon>Bacteria</taxon>
        <taxon>Pseudomonadati</taxon>
        <taxon>Pseudomonadota</taxon>
        <taxon>Betaproteobacteria</taxon>
        <taxon>Burkholderiales</taxon>
        <taxon>Burkholderiaceae</taxon>
        <taxon>Paraburkholderia</taxon>
    </lineage>
</organism>
<reference evidence="3" key="1">
    <citation type="submission" date="2018-05" db="EMBL/GenBank/DDBJ databases">
        <authorList>
            <person name="Feng T."/>
        </authorList>
    </citation>
    <scope>NUCLEOTIDE SEQUENCE [LARGE SCALE GENOMIC DNA]</scope>
    <source>
        <strain evidence="3">S27</strain>
    </source>
</reference>
<protein>
    <submittedName>
        <fullName evidence="2">Uncharacterized protein</fullName>
    </submittedName>
</protein>
<evidence type="ECO:0000313" key="3">
    <source>
        <dbReference type="Proteomes" id="UP000254875"/>
    </source>
</evidence>
<gene>
    <name evidence="2" type="ORF">DLM46_01715</name>
</gene>
<feature type="region of interest" description="Disordered" evidence="1">
    <location>
        <begin position="1"/>
        <end position="21"/>
    </location>
</feature>
<feature type="compositionally biased region" description="Basic and acidic residues" evidence="1">
    <location>
        <begin position="1"/>
        <end position="14"/>
    </location>
</feature>
<keyword evidence="3" id="KW-1185">Reference proteome</keyword>
<accession>A0A370NG79</accession>
<dbReference type="Proteomes" id="UP000254875">
    <property type="component" value="Unassembled WGS sequence"/>
</dbReference>
<evidence type="ECO:0000256" key="1">
    <source>
        <dbReference type="SAM" id="MobiDB-lite"/>
    </source>
</evidence>
<proteinExistence type="predicted"/>
<dbReference type="AlphaFoldDB" id="A0A370NG79"/>